<dbReference type="SUPFAM" id="SSF46689">
    <property type="entry name" value="Homeodomain-like"/>
    <property type="match status" value="1"/>
</dbReference>
<feature type="domain" description="HTH tetR-type" evidence="5">
    <location>
        <begin position="9"/>
        <end position="69"/>
    </location>
</feature>
<evidence type="ECO:0000256" key="4">
    <source>
        <dbReference type="PROSITE-ProRule" id="PRU00335"/>
    </source>
</evidence>
<name>A0ABR7S7R7_AQUAC</name>
<dbReference type="InterPro" id="IPR036271">
    <property type="entry name" value="Tet_transcr_reg_TetR-rel_C_sf"/>
</dbReference>
<evidence type="ECO:0000256" key="1">
    <source>
        <dbReference type="ARBA" id="ARBA00023015"/>
    </source>
</evidence>
<dbReference type="Gene3D" id="1.10.10.60">
    <property type="entry name" value="Homeodomain-like"/>
    <property type="match status" value="1"/>
</dbReference>
<keyword evidence="1" id="KW-0805">Transcription regulation</keyword>
<dbReference type="PANTHER" id="PTHR47506:SF7">
    <property type="entry name" value="TRANSCRIPTIONAL REGULATORY PROTEIN"/>
    <property type="match status" value="1"/>
</dbReference>
<keyword evidence="3" id="KW-0804">Transcription</keyword>
<dbReference type="Pfam" id="PF00440">
    <property type="entry name" value="TetR_N"/>
    <property type="match status" value="1"/>
</dbReference>
<dbReference type="InterPro" id="IPR009057">
    <property type="entry name" value="Homeodomain-like_sf"/>
</dbReference>
<dbReference type="RefSeq" id="WP_187808328.1">
    <property type="nucleotide sequence ID" value="NZ_LZEU01000001.1"/>
</dbReference>
<dbReference type="SUPFAM" id="SSF48498">
    <property type="entry name" value="Tetracyclin repressor-like, C-terminal domain"/>
    <property type="match status" value="1"/>
</dbReference>
<keyword evidence="7" id="KW-1185">Reference proteome</keyword>
<evidence type="ECO:0000256" key="2">
    <source>
        <dbReference type="ARBA" id="ARBA00023125"/>
    </source>
</evidence>
<evidence type="ECO:0000259" key="5">
    <source>
        <dbReference type="PROSITE" id="PS50977"/>
    </source>
</evidence>
<dbReference type="PANTHER" id="PTHR47506">
    <property type="entry name" value="TRANSCRIPTIONAL REGULATORY PROTEIN"/>
    <property type="match status" value="1"/>
</dbReference>
<keyword evidence="2 4" id="KW-0238">DNA-binding</keyword>
<feature type="DNA-binding region" description="H-T-H motif" evidence="4">
    <location>
        <begin position="32"/>
        <end position="51"/>
    </location>
</feature>
<gene>
    <name evidence="6" type="ORF">A9179_21685</name>
</gene>
<dbReference type="InterPro" id="IPR001647">
    <property type="entry name" value="HTH_TetR"/>
</dbReference>
<comment type="caution">
    <text evidence="6">The sequence shown here is derived from an EMBL/GenBank/DDBJ whole genome shotgun (WGS) entry which is preliminary data.</text>
</comment>
<evidence type="ECO:0000313" key="6">
    <source>
        <dbReference type="EMBL" id="MBC9252885.1"/>
    </source>
</evidence>
<dbReference type="PROSITE" id="PS50977">
    <property type="entry name" value="HTH_TETR_2"/>
    <property type="match status" value="1"/>
</dbReference>
<dbReference type="Gene3D" id="1.10.357.10">
    <property type="entry name" value="Tetracycline Repressor, domain 2"/>
    <property type="match status" value="1"/>
</dbReference>
<evidence type="ECO:0000256" key="3">
    <source>
        <dbReference type="ARBA" id="ARBA00023163"/>
    </source>
</evidence>
<evidence type="ECO:0000313" key="7">
    <source>
        <dbReference type="Proteomes" id="UP000744555"/>
    </source>
</evidence>
<dbReference type="Proteomes" id="UP000744555">
    <property type="component" value="Unassembled WGS sequence"/>
</dbReference>
<organism evidence="6 7">
    <name type="scientific">Aquipseudomonas alcaligenes</name>
    <name type="common">Pseudomonas alcaligenes</name>
    <dbReference type="NCBI Taxonomy" id="43263"/>
    <lineage>
        <taxon>Bacteria</taxon>
        <taxon>Pseudomonadati</taxon>
        <taxon>Pseudomonadota</taxon>
        <taxon>Gammaproteobacteria</taxon>
        <taxon>Pseudomonadales</taxon>
        <taxon>Pseudomonadaceae</taxon>
        <taxon>Aquipseudomonas</taxon>
    </lineage>
</organism>
<dbReference type="EMBL" id="LZEU01000001">
    <property type="protein sequence ID" value="MBC9252885.1"/>
    <property type="molecule type" value="Genomic_DNA"/>
</dbReference>
<accession>A0ABR7S7R7</accession>
<reference evidence="6 7" key="1">
    <citation type="submission" date="2016-06" db="EMBL/GenBank/DDBJ databases">
        <authorList>
            <person name="Ramos C."/>
            <person name="Pintado A."/>
            <person name="Crespo-Gomez J.I."/>
        </authorList>
    </citation>
    <scope>NUCLEOTIDE SEQUENCE [LARGE SCALE GENOMIC DNA]</scope>
    <source>
        <strain evidence="6 7">AVO110</strain>
    </source>
</reference>
<proteinExistence type="predicted"/>
<protein>
    <submittedName>
        <fullName evidence="6">TetR family transcriptional regulator</fullName>
    </submittedName>
</protein>
<sequence length="194" mass="20746">MRYSSNHKAETRERLLQSSGAIAKHGGFASTGVDGLMKAIGLSGGAFYSHFPSKDALFAAIVERELSHSLQLLGDNAENSRAKLQHCLDIYLSMAHVQQPDSGCAIPSLGAEIARADLAVREQAEHWLVRLQQAWSGVLGSADLAWAILAQCVGALVVARMLATPQRQEEVLGASKALLAESLARCDETPKVAK</sequence>